<dbReference type="Gene3D" id="3.40.50.720">
    <property type="entry name" value="NAD(P)-binding Rossmann-like Domain"/>
    <property type="match status" value="1"/>
</dbReference>
<sequence length="288" mass="30800">MTVPTDPNCFLKALDGQVALIVGATSGIGRAVVDAFLRCGAHVVAFGRSEEKLRELVASSQSFARALATYAGDATDHHDLDRAATLAVDRFGKLDTLVCTVGAFDYYRTILDYDTETLSSAFEELFRINVLSYILAVRASLPYLLRQPSSIVLTLSTASFYPEGGGVLYGASKFATRGLVTHLAYELAPRVRVNGVAPGGTIGTNLRGLASLREQDKRVDDATGDRAQRIQRSVPLQVAATPDDHTAAFVYLASHRLSRVVTGTIINSDGGRGVAGTVRVAHLVEEIS</sequence>
<keyword evidence="3" id="KW-0614">Plasmid</keyword>
<protein>
    <submittedName>
        <fullName evidence="3">2,3-dihydroxy-2,3-dihydro-phenylpropionate dehydrogenase</fullName>
        <ecNumber evidence="3">1.3.1.-</ecNumber>
    </submittedName>
</protein>
<comment type="similarity">
    <text evidence="1">Belongs to the short-chain dehydrogenases/reductases (SDR) family.</text>
</comment>
<dbReference type="RefSeq" id="WP_012642441.1">
    <property type="nucleotide sequence ID" value="NC_011961.1"/>
</dbReference>
<keyword evidence="4" id="KW-1185">Reference proteome</keyword>
<dbReference type="Proteomes" id="UP000000447">
    <property type="component" value="Plasmid unnamed"/>
</dbReference>
<evidence type="ECO:0000313" key="4">
    <source>
        <dbReference type="Proteomes" id="UP000000447"/>
    </source>
</evidence>
<dbReference type="SUPFAM" id="SSF51735">
    <property type="entry name" value="NAD(P)-binding Rossmann-fold domains"/>
    <property type="match status" value="1"/>
</dbReference>
<evidence type="ECO:0000313" key="3">
    <source>
        <dbReference type="EMBL" id="ACM06454.1"/>
    </source>
</evidence>
<dbReference type="InterPro" id="IPR002347">
    <property type="entry name" value="SDR_fam"/>
</dbReference>
<dbReference type="PANTHER" id="PTHR43477">
    <property type="entry name" value="DIHYDROANTICAPSIN 7-DEHYDROGENASE"/>
    <property type="match status" value="1"/>
</dbReference>
<dbReference type="eggNOG" id="COG1028">
    <property type="taxonomic scope" value="Bacteria"/>
</dbReference>
<dbReference type="PANTHER" id="PTHR43477:SF1">
    <property type="entry name" value="DIHYDROANTICAPSIN 7-DEHYDROGENASE"/>
    <property type="match status" value="1"/>
</dbReference>
<dbReference type="OrthoDB" id="9803333at2"/>
<dbReference type="HOGENOM" id="CLU_010194_1_0_0"/>
<dbReference type="InterPro" id="IPR036291">
    <property type="entry name" value="NAD(P)-bd_dom_sf"/>
</dbReference>
<evidence type="ECO:0000256" key="1">
    <source>
        <dbReference type="ARBA" id="ARBA00006484"/>
    </source>
</evidence>
<dbReference type="EMBL" id="CP001276">
    <property type="protein sequence ID" value="ACM06454.1"/>
    <property type="molecule type" value="Genomic_DNA"/>
</dbReference>
<evidence type="ECO:0000256" key="2">
    <source>
        <dbReference type="ARBA" id="ARBA00023002"/>
    </source>
</evidence>
<dbReference type="EC" id="1.3.1.-" evidence="3"/>
<proteinExistence type="inferred from homology"/>
<gene>
    <name evidence="3" type="ordered locus">trd_A0338</name>
</gene>
<accession>B9L3H4</accession>
<dbReference type="Pfam" id="PF00106">
    <property type="entry name" value="adh_short"/>
    <property type="match status" value="1"/>
</dbReference>
<dbReference type="GO" id="GO:0016491">
    <property type="term" value="F:oxidoreductase activity"/>
    <property type="evidence" value="ECO:0007669"/>
    <property type="project" value="UniProtKB-KW"/>
</dbReference>
<reference evidence="3 4" key="1">
    <citation type="journal article" date="2009" name="PLoS ONE">
        <title>Complete genome sequence of the aerobic CO-oxidizing thermophile Thermomicrobium roseum.</title>
        <authorList>
            <person name="Wu D."/>
            <person name="Raymond J."/>
            <person name="Wu M."/>
            <person name="Chatterji S."/>
            <person name="Ren Q."/>
            <person name="Graham J.E."/>
            <person name="Bryant D.A."/>
            <person name="Robb F."/>
            <person name="Colman A."/>
            <person name="Tallon L.J."/>
            <person name="Badger J.H."/>
            <person name="Madupu R."/>
            <person name="Ward N.L."/>
            <person name="Eisen J.A."/>
        </authorList>
    </citation>
    <scope>NUCLEOTIDE SEQUENCE [LARGE SCALE GENOMIC DNA]</scope>
    <source>
        <strain evidence="4">ATCC 27502 / DSM 5159 / P-2</strain>
        <plasmid evidence="3">unnamed</plasmid>
    </source>
</reference>
<dbReference type="InterPro" id="IPR051122">
    <property type="entry name" value="SDR_DHRS6-like"/>
</dbReference>
<organism evidence="3 4">
    <name type="scientific">Thermomicrobium roseum (strain ATCC 27502 / DSM 5159 / P-2)</name>
    <dbReference type="NCBI Taxonomy" id="309801"/>
    <lineage>
        <taxon>Bacteria</taxon>
        <taxon>Pseudomonadati</taxon>
        <taxon>Thermomicrobiota</taxon>
        <taxon>Thermomicrobia</taxon>
        <taxon>Thermomicrobiales</taxon>
        <taxon>Thermomicrobiaceae</taxon>
        <taxon>Thermomicrobium</taxon>
    </lineage>
</organism>
<dbReference type="InterPro" id="IPR020904">
    <property type="entry name" value="Sc_DH/Rdtase_CS"/>
</dbReference>
<keyword evidence="2 3" id="KW-0560">Oxidoreductase</keyword>
<geneLocation type="plasmid" evidence="4">
    <name>Tros</name>
</geneLocation>
<dbReference type="PROSITE" id="PS00061">
    <property type="entry name" value="ADH_SHORT"/>
    <property type="match status" value="1"/>
</dbReference>
<dbReference type="AlphaFoldDB" id="B9L3H4"/>
<dbReference type="KEGG" id="tro:trd_A0338"/>
<dbReference type="PRINTS" id="PR00081">
    <property type="entry name" value="GDHRDH"/>
</dbReference>
<name>B9L3H4_THERP</name>